<gene>
    <name evidence="2" type="ORF">VI33_04050</name>
</gene>
<sequence>MSKNIINEQESLIKFPCNFIIKVTGVMKDNFTHSIIEEINKVDKSFNASKIEIRPSQKGNFIGLTCNVYVNSKSDLDLIYQHLSSHPDTRFVI</sequence>
<dbReference type="Pfam" id="PF04359">
    <property type="entry name" value="DUF493"/>
    <property type="match status" value="1"/>
</dbReference>
<evidence type="ECO:0000313" key="2">
    <source>
        <dbReference type="EMBL" id="AKO65894.1"/>
    </source>
</evidence>
<dbReference type="AlphaFoldDB" id="A0A0H4IZG7"/>
<dbReference type="SUPFAM" id="SSF117991">
    <property type="entry name" value="YbeD/HP0495-like"/>
    <property type="match status" value="1"/>
</dbReference>
<accession>A0A0H4IZG7</accession>
<comment type="similarity">
    <text evidence="1">Belongs to the UPF0250 family.</text>
</comment>
<dbReference type="Proteomes" id="UP000066549">
    <property type="component" value="Chromosome"/>
</dbReference>
<dbReference type="Gene3D" id="3.30.70.260">
    <property type="match status" value="1"/>
</dbReference>
<keyword evidence="3" id="KW-1185">Reference proteome</keyword>
<dbReference type="PANTHER" id="PTHR38036:SF1">
    <property type="entry name" value="UPF0250 PROTEIN YBED"/>
    <property type="match status" value="1"/>
</dbReference>
<dbReference type="OrthoDB" id="9793424at2"/>
<dbReference type="EMBL" id="CP011002">
    <property type="protein sequence ID" value="AKO65894.1"/>
    <property type="molecule type" value="Genomic_DNA"/>
</dbReference>
<reference evidence="2 3" key="1">
    <citation type="submission" date="2015-03" db="EMBL/GenBank/DDBJ databases">
        <title>Comparative analysis of the OM43 clade including a novel species from Red Sea uncovers genomic and metabolic diversity among marine methylotrophs.</title>
        <authorList>
            <person name="Jimenez-Infante F."/>
            <person name="Ngugi D.K."/>
            <person name="Vinu M."/>
            <person name="Alam I."/>
            <person name="Kamau A."/>
            <person name="Blom J."/>
            <person name="Bajic V.B."/>
            <person name="Stingl U."/>
        </authorList>
    </citation>
    <scope>NUCLEOTIDE SEQUENCE [LARGE SCALE GENOMIC DNA]</scope>
    <source>
        <strain evidence="2 3">MBRSH7</strain>
    </source>
</reference>
<evidence type="ECO:0000256" key="1">
    <source>
        <dbReference type="ARBA" id="ARBA00008460"/>
    </source>
</evidence>
<name>A0A0H4IZG7_9PROT</name>
<proteinExistence type="inferred from homology"/>
<dbReference type="GO" id="GO:0005829">
    <property type="term" value="C:cytosol"/>
    <property type="evidence" value="ECO:0007669"/>
    <property type="project" value="TreeGrafter"/>
</dbReference>
<dbReference type="InterPro" id="IPR007454">
    <property type="entry name" value="UPF0250_YbeD-like"/>
</dbReference>
<protein>
    <submittedName>
        <fullName evidence="2">Uncharacterized protein</fullName>
    </submittedName>
</protein>
<organism evidence="2 3">
    <name type="scientific">Methylophilales bacterium MBRS-H7</name>
    <dbReference type="NCBI Taxonomy" id="1623450"/>
    <lineage>
        <taxon>Bacteria</taxon>
        <taxon>Pseudomonadati</taxon>
        <taxon>Pseudomonadota</taxon>
        <taxon>Betaproteobacteria</taxon>
        <taxon>Nitrosomonadales</taxon>
        <taxon>OM43 clade</taxon>
    </lineage>
</organism>
<dbReference type="InterPro" id="IPR027471">
    <property type="entry name" value="YbeD-like_sf"/>
</dbReference>
<evidence type="ECO:0000313" key="3">
    <source>
        <dbReference type="Proteomes" id="UP000066549"/>
    </source>
</evidence>
<dbReference type="PANTHER" id="PTHR38036">
    <property type="entry name" value="UPF0250 PROTEIN YBED"/>
    <property type="match status" value="1"/>
</dbReference>